<sequence>MGLNATPVDLGRYGVWLRHQDLDEDVAAEIERLGFGAVWLGGSTPADLEPVATALAATSRLAVATGIVNIWAAPAEEVADAFARLESAYPGRFLLGIGAGHRELNGPDAVRPLQGMRDYLDVLDREGVPADRRVLAALGPRMLTLSAERAAGAHPYLVPPAYDRFARGVLGDGPLLATEHKLVLGADRARTREEARRGMAFYLGMRNYAANLERLGYTVLDLADDGSDVLIDALVAQGGADQVASELRAHLEAGADHVVAQAIPGESGLLGSLSRLAPALTS</sequence>
<evidence type="ECO:0000313" key="2">
    <source>
        <dbReference type="EMBL" id="QVJ02354.1"/>
    </source>
</evidence>
<dbReference type="AlphaFoldDB" id="A0A975LAP2"/>
<dbReference type="KEGG" id="nec:KGD82_07105"/>
<dbReference type="InterPro" id="IPR050766">
    <property type="entry name" value="Bact_Lucif_Oxidored"/>
</dbReference>
<reference evidence="2" key="1">
    <citation type="submission" date="2021-05" db="EMBL/GenBank/DDBJ databases">
        <authorList>
            <person name="Kaiqin L."/>
            <person name="Jian G."/>
        </authorList>
    </citation>
    <scope>NUCLEOTIDE SEQUENCE</scope>
    <source>
        <strain evidence="2">HDS5</strain>
    </source>
</reference>
<keyword evidence="3" id="KW-1185">Reference proteome</keyword>
<feature type="domain" description="Luciferase-like" evidence="1">
    <location>
        <begin position="25"/>
        <end position="125"/>
    </location>
</feature>
<protein>
    <submittedName>
        <fullName evidence="2">TIGR03620 family F420-dependent LLM class oxidoreductase</fullName>
    </submittedName>
</protein>
<dbReference type="InterPro" id="IPR036661">
    <property type="entry name" value="Luciferase-like_sf"/>
</dbReference>
<dbReference type="NCBIfam" id="TIGR03620">
    <property type="entry name" value="F420_MSMEG_4141"/>
    <property type="match status" value="1"/>
</dbReference>
<dbReference type="InterPro" id="IPR011251">
    <property type="entry name" value="Luciferase-like_dom"/>
</dbReference>
<evidence type="ECO:0000313" key="3">
    <source>
        <dbReference type="Proteomes" id="UP000682416"/>
    </source>
</evidence>
<dbReference type="Gene3D" id="3.20.20.30">
    <property type="entry name" value="Luciferase-like domain"/>
    <property type="match status" value="2"/>
</dbReference>
<dbReference type="PANTHER" id="PTHR30137">
    <property type="entry name" value="LUCIFERASE-LIKE MONOOXYGENASE"/>
    <property type="match status" value="1"/>
</dbReference>
<dbReference type="RefSeq" id="WP_378734934.1">
    <property type="nucleotide sequence ID" value="NZ_CBDRIY010000001.1"/>
</dbReference>
<accession>A0A975LAP2</accession>
<dbReference type="SUPFAM" id="SSF51679">
    <property type="entry name" value="Bacterial luciferase-like"/>
    <property type="match status" value="1"/>
</dbReference>
<organism evidence="2 3">
    <name type="scientific">Nocardiopsis eucommiae</name>
    <dbReference type="NCBI Taxonomy" id="2831970"/>
    <lineage>
        <taxon>Bacteria</taxon>
        <taxon>Bacillati</taxon>
        <taxon>Actinomycetota</taxon>
        <taxon>Actinomycetes</taxon>
        <taxon>Streptosporangiales</taxon>
        <taxon>Nocardiopsidaceae</taxon>
        <taxon>Nocardiopsis</taxon>
    </lineage>
</organism>
<dbReference type="GO" id="GO:0016705">
    <property type="term" value="F:oxidoreductase activity, acting on paired donors, with incorporation or reduction of molecular oxygen"/>
    <property type="evidence" value="ECO:0007669"/>
    <property type="project" value="InterPro"/>
</dbReference>
<dbReference type="EMBL" id="CP074402">
    <property type="protein sequence ID" value="QVJ02354.1"/>
    <property type="molecule type" value="Genomic_DNA"/>
</dbReference>
<dbReference type="PANTHER" id="PTHR30137:SF18">
    <property type="entry name" value="CONSERVED PROTEIN"/>
    <property type="match status" value="1"/>
</dbReference>
<dbReference type="Pfam" id="PF00296">
    <property type="entry name" value="Bac_luciferase"/>
    <property type="match status" value="1"/>
</dbReference>
<name>A0A975LAP2_9ACTN</name>
<proteinExistence type="predicted"/>
<dbReference type="Proteomes" id="UP000682416">
    <property type="component" value="Chromosome"/>
</dbReference>
<evidence type="ECO:0000259" key="1">
    <source>
        <dbReference type="Pfam" id="PF00296"/>
    </source>
</evidence>
<gene>
    <name evidence="2" type="ORF">KGD82_07105</name>
</gene>
<dbReference type="InterPro" id="IPR019922">
    <property type="entry name" value="Lucif-like_OxRdatse_MSMEG_4141"/>
</dbReference>
<dbReference type="GO" id="GO:0005829">
    <property type="term" value="C:cytosol"/>
    <property type="evidence" value="ECO:0007669"/>
    <property type="project" value="TreeGrafter"/>
</dbReference>